<evidence type="ECO:0000313" key="11">
    <source>
        <dbReference type="EMBL" id="KAF9065122.1"/>
    </source>
</evidence>
<gene>
    <name evidence="11" type="ORF">BDP27DRAFT_1393637</name>
</gene>
<evidence type="ECO:0000256" key="8">
    <source>
        <dbReference type="PIRSR" id="PIRSR001434-2"/>
    </source>
</evidence>
<evidence type="ECO:0000313" key="12">
    <source>
        <dbReference type="Proteomes" id="UP000772434"/>
    </source>
</evidence>
<feature type="region of interest" description="Disordered" evidence="10">
    <location>
        <begin position="1"/>
        <end position="20"/>
    </location>
</feature>
<proteinExistence type="inferred from homology"/>
<dbReference type="PROSITE" id="PS00868">
    <property type="entry name" value="CYS_MET_METAB_PP"/>
    <property type="match status" value="1"/>
</dbReference>
<evidence type="ECO:0000256" key="2">
    <source>
        <dbReference type="ARBA" id="ARBA00005038"/>
    </source>
</evidence>
<keyword evidence="6" id="KW-0198">Cysteine biosynthesis</keyword>
<evidence type="ECO:0000256" key="6">
    <source>
        <dbReference type="ARBA" id="ARBA00023192"/>
    </source>
</evidence>
<dbReference type="EC" id="4.4.1.1" evidence="4"/>
<protein>
    <recommendedName>
        <fullName evidence="4">cystathionine gamma-lyase</fullName>
        <ecNumber evidence="4">4.4.1.1</ecNumber>
    </recommendedName>
    <alternativeName>
        <fullName evidence="7">Gamma-cystathionase</fullName>
    </alternativeName>
</protein>
<dbReference type="FunFam" id="3.40.640.10:FF:000009">
    <property type="entry name" value="Cystathionine gamma-synthase homolog"/>
    <property type="match status" value="1"/>
</dbReference>
<dbReference type="Pfam" id="PF01053">
    <property type="entry name" value="Cys_Met_Meta_PP"/>
    <property type="match status" value="2"/>
</dbReference>
<dbReference type="InterPro" id="IPR000277">
    <property type="entry name" value="Cys/Met-Metab_PyrdxlP-dep_enz"/>
</dbReference>
<dbReference type="InterPro" id="IPR015421">
    <property type="entry name" value="PyrdxlP-dep_Trfase_major"/>
</dbReference>
<comment type="pathway">
    <text evidence="2">Amino-acid biosynthesis; L-cysteine biosynthesis; L-cysteine from L-homocysteine and L-serine: step 2/2.</text>
</comment>
<evidence type="ECO:0000256" key="10">
    <source>
        <dbReference type="SAM" id="MobiDB-lite"/>
    </source>
</evidence>
<dbReference type="SUPFAM" id="SSF53383">
    <property type="entry name" value="PLP-dependent transferases"/>
    <property type="match status" value="1"/>
</dbReference>
<dbReference type="GO" id="GO:0019346">
    <property type="term" value="P:transsulfuration"/>
    <property type="evidence" value="ECO:0007669"/>
    <property type="project" value="InterPro"/>
</dbReference>
<dbReference type="OrthoDB" id="3512640at2759"/>
<dbReference type="CDD" id="cd00614">
    <property type="entry name" value="CGS_like"/>
    <property type="match status" value="1"/>
</dbReference>
<dbReference type="PANTHER" id="PTHR11808">
    <property type="entry name" value="TRANS-SULFURATION ENZYME FAMILY MEMBER"/>
    <property type="match status" value="1"/>
</dbReference>
<dbReference type="Gene3D" id="3.90.1150.10">
    <property type="entry name" value="Aspartate Aminotransferase, domain 1"/>
    <property type="match status" value="1"/>
</dbReference>
<accession>A0A9P5PKZ4</accession>
<evidence type="ECO:0000256" key="9">
    <source>
        <dbReference type="RuleBase" id="RU362118"/>
    </source>
</evidence>
<dbReference type="Gene3D" id="3.40.640.10">
    <property type="entry name" value="Type I PLP-dependent aspartate aminotransferase-like (Major domain)"/>
    <property type="match status" value="1"/>
</dbReference>
<evidence type="ECO:0000256" key="4">
    <source>
        <dbReference type="ARBA" id="ARBA00012085"/>
    </source>
</evidence>
<keyword evidence="5 8" id="KW-0663">Pyridoxal phosphate</keyword>
<sequence length="481" mass="51665">MTVINGINGHHAANGTSTNGVHINGANGTVSTEEGFGTRAIHVGSEPSADTGAVIPSISLSTTFKQYGVGNHKGFEYSRSSNPNRAALEQTLASLESGGAHALAFASGSATTATVIQSLGPNAHIISVNDVYGGTFRYMSRVAKETQGVETTFLDLEDLSTGSAGHQAFIDALTSNTKLIWIETPTNPTLRLIDIKRLSSILDTYYSHSPSSRPIILVDNTFASPYYTSPLLLGADIVLHSLTKYINGHSDVVMGAVILPARHTALLEKLQFLQNAIGAIPSAFDSWLAQRGLKTLHLRMRQHGLNALEVAKSLEKSPFVEEVIYPGFVPALKAGNGKAVERARRRYKIAKKNLSPHAKRWIESLPLPDSDADYDPEYPPFPYSGMISFRIRSSPNASPSELSSLTSSLLSSLRHFTLAESLGGVESLAEVPALMTHASIPPEERAKLGITEALVRLSVGIEDEADLVDDLRQGLENVFGL</sequence>
<keyword evidence="6" id="KW-0028">Amino-acid biosynthesis</keyword>
<dbReference type="AlphaFoldDB" id="A0A9P5PKZ4"/>
<dbReference type="GO" id="GO:0004123">
    <property type="term" value="F:cystathionine gamma-lyase activity"/>
    <property type="evidence" value="ECO:0007669"/>
    <property type="project" value="TreeGrafter"/>
</dbReference>
<name>A0A9P5PKZ4_9AGAR</name>
<dbReference type="GO" id="GO:0019343">
    <property type="term" value="P:cysteine biosynthetic process via cystathionine"/>
    <property type="evidence" value="ECO:0007669"/>
    <property type="project" value="TreeGrafter"/>
</dbReference>
<feature type="modified residue" description="N6-(pyridoxal phosphate)lysine" evidence="8">
    <location>
        <position position="244"/>
    </location>
</feature>
<keyword evidence="12" id="KW-1185">Reference proteome</keyword>
<dbReference type="GO" id="GO:0005737">
    <property type="term" value="C:cytoplasm"/>
    <property type="evidence" value="ECO:0007669"/>
    <property type="project" value="TreeGrafter"/>
</dbReference>
<evidence type="ECO:0000256" key="7">
    <source>
        <dbReference type="ARBA" id="ARBA00029853"/>
    </source>
</evidence>
<evidence type="ECO:0000256" key="3">
    <source>
        <dbReference type="ARBA" id="ARBA00009077"/>
    </source>
</evidence>
<dbReference type="InterPro" id="IPR015424">
    <property type="entry name" value="PyrdxlP-dep_Trfase"/>
</dbReference>
<comment type="caution">
    <text evidence="11">The sequence shown here is derived from an EMBL/GenBank/DDBJ whole genome shotgun (WGS) entry which is preliminary data.</text>
</comment>
<dbReference type="InterPro" id="IPR015422">
    <property type="entry name" value="PyrdxlP-dep_Trfase_small"/>
</dbReference>
<dbReference type="InterPro" id="IPR054542">
    <property type="entry name" value="Cys_met_metab_PP"/>
</dbReference>
<organism evidence="11 12">
    <name type="scientific">Rhodocollybia butyracea</name>
    <dbReference type="NCBI Taxonomy" id="206335"/>
    <lineage>
        <taxon>Eukaryota</taxon>
        <taxon>Fungi</taxon>
        <taxon>Dikarya</taxon>
        <taxon>Basidiomycota</taxon>
        <taxon>Agaricomycotina</taxon>
        <taxon>Agaricomycetes</taxon>
        <taxon>Agaricomycetidae</taxon>
        <taxon>Agaricales</taxon>
        <taxon>Marasmiineae</taxon>
        <taxon>Omphalotaceae</taxon>
        <taxon>Rhodocollybia</taxon>
    </lineage>
</organism>
<dbReference type="Proteomes" id="UP000772434">
    <property type="component" value="Unassembled WGS sequence"/>
</dbReference>
<evidence type="ECO:0000256" key="5">
    <source>
        <dbReference type="ARBA" id="ARBA00022898"/>
    </source>
</evidence>
<comment type="cofactor">
    <cofactor evidence="1 9">
        <name>pyridoxal 5'-phosphate</name>
        <dbReference type="ChEBI" id="CHEBI:597326"/>
    </cofactor>
</comment>
<reference evidence="11" key="1">
    <citation type="submission" date="2020-11" db="EMBL/GenBank/DDBJ databases">
        <authorList>
            <consortium name="DOE Joint Genome Institute"/>
            <person name="Ahrendt S."/>
            <person name="Riley R."/>
            <person name="Andreopoulos W."/>
            <person name="Labutti K."/>
            <person name="Pangilinan J."/>
            <person name="Ruiz-Duenas F.J."/>
            <person name="Barrasa J.M."/>
            <person name="Sanchez-Garcia M."/>
            <person name="Camarero S."/>
            <person name="Miyauchi S."/>
            <person name="Serrano A."/>
            <person name="Linde D."/>
            <person name="Babiker R."/>
            <person name="Drula E."/>
            <person name="Ayuso-Fernandez I."/>
            <person name="Pacheco R."/>
            <person name="Padilla G."/>
            <person name="Ferreira P."/>
            <person name="Barriuso J."/>
            <person name="Kellner H."/>
            <person name="Castanera R."/>
            <person name="Alfaro M."/>
            <person name="Ramirez L."/>
            <person name="Pisabarro A.G."/>
            <person name="Kuo A."/>
            <person name="Tritt A."/>
            <person name="Lipzen A."/>
            <person name="He G."/>
            <person name="Yan M."/>
            <person name="Ng V."/>
            <person name="Cullen D."/>
            <person name="Martin F."/>
            <person name="Rosso M.-N."/>
            <person name="Henrissat B."/>
            <person name="Hibbett D."/>
            <person name="Martinez A.T."/>
            <person name="Grigoriev I.V."/>
        </authorList>
    </citation>
    <scope>NUCLEOTIDE SEQUENCE</scope>
    <source>
        <strain evidence="11">AH 40177</strain>
    </source>
</reference>
<dbReference type="GO" id="GO:0030170">
    <property type="term" value="F:pyridoxal phosphate binding"/>
    <property type="evidence" value="ECO:0007669"/>
    <property type="project" value="InterPro"/>
</dbReference>
<dbReference type="PANTHER" id="PTHR11808:SF15">
    <property type="entry name" value="CYSTATHIONINE GAMMA-LYASE"/>
    <property type="match status" value="1"/>
</dbReference>
<comment type="similarity">
    <text evidence="3 9">Belongs to the trans-sulfuration enzymes family.</text>
</comment>
<evidence type="ECO:0000256" key="1">
    <source>
        <dbReference type="ARBA" id="ARBA00001933"/>
    </source>
</evidence>
<dbReference type="PIRSF" id="PIRSF001434">
    <property type="entry name" value="CGS"/>
    <property type="match status" value="1"/>
</dbReference>
<dbReference type="EMBL" id="JADNRY010000108">
    <property type="protein sequence ID" value="KAF9065122.1"/>
    <property type="molecule type" value="Genomic_DNA"/>
</dbReference>